<dbReference type="Proteomes" id="UP001307889">
    <property type="component" value="Chromosome 2"/>
</dbReference>
<evidence type="ECO:0000256" key="1">
    <source>
        <dbReference type="SAM" id="MobiDB-lite"/>
    </source>
</evidence>
<keyword evidence="3" id="KW-1185">Reference proteome</keyword>
<feature type="compositionally biased region" description="Low complexity" evidence="1">
    <location>
        <begin position="259"/>
        <end position="268"/>
    </location>
</feature>
<dbReference type="EMBL" id="AP028910">
    <property type="protein sequence ID" value="BES90859.1"/>
    <property type="molecule type" value="Genomic_DNA"/>
</dbReference>
<evidence type="ECO:0000313" key="3">
    <source>
        <dbReference type="Proteomes" id="UP001307889"/>
    </source>
</evidence>
<reference evidence="2 3" key="1">
    <citation type="submission" date="2023-09" db="EMBL/GenBank/DDBJ databases">
        <title>Nesidiocoris tenuis whole genome shotgun sequence.</title>
        <authorList>
            <person name="Shibata T."/>
            <person name="Shimoda M."/>
            <person name="Kobayashi T."/>
            <person name="Uehara T."/>
        </authorList>
    </citation>
    <scope>NUCLEOTIDE SEQUENCE [LARGE SCALE GENOMIC DNA]</scope>
    <source>
        <strain evidence="2 3">Japan</strain>
    </source>
</reference>
<proteinExistence type="predicted"/>
<organism evidence="2 3">
    <name type="scientific">Nesidiocoris tenuis</name>
    <dbReference type="NCBI Taxonomy" id="355587"/>
    <lineage>
        <taxon>Eukaryota</taxon>
        <taxon>Metazoa</taxon>
        <taxon>Ecdysozoa</taxon>
        <taxon>Arthropoda</taxon>
        <taxon>Hexapoda</taxon>
        <taxon>Insecta</taxon>
        <taxon>Pterygota</taxon>
        <taxon>Neoptera</taxon>
        <taxon>Paraneoptera</taxon>
        <taxon>Hemiptera</taxon>
        <taxon>Heteroptera</taxon>
        <taxon>Panheteroptera</taxon>
        <taxon>Cimicomorpha</taxon>
        <taxon>Miridae</taxon>
        <taxon>Dicyphina</taxon>
        <taxon>Nesidiocoris</taxon>
    </lineage>
</organism>
<protein>
    <submittedName>
        <fullName evidence="2">Uncharacterized protein</fullName>
    </submittedName>
</protein>
<name>A0ABN7AHK2_9HEMI</name>
<sequence length="327" mass="36966">MERASDALRRSSVRLLSLSSGHSDLNLIISDLKELRKSYKRVTNAKKLAWDDMSKWAIREKNMALQETFHYLSELSDLFFEAQREFIGGIKRLQQYFEMILESELHLDKSITYLETCEKNELKLRKEIARSNNLRPFGDERLETLTERQAHAVASIATAHQEVERKTVENEVLKIVKVKEGLADFSESCLEVAHKTSVIFSAHAEIVDCLPDARGAQLEDLKYLGSEISQRAVARAKLDVHCYKRQSERANAPPPPYTSNPSSPVTSPQIASPLSSPAYFSSDVNHRYCEIPEYSENQRGPTYDVPPRDNYENLNGAAGGSLADCGR</sequence>
<feature type="region of interest" description="Disordered" evidence="1">
    <location>
        <begin position="291"/>
        <end position="327"/>
    </location>
</feature>
<dbReference type="InterPro" id="IPR027267">
    <property type="entry name" value="AH/BAR_dom_sf"/>
</dbReference>
<dbReference type="Gene3D" id="1.20.1270.60">
    <property type="entry name" value="Arfaptin homology (AH) domain/BAR domain"/>
    <property type="match status" value="1"/>
</dbReference>
<feature type="region of interest" description="Disordered" evidence="1">
    <location>
        <begin position="246"/>
        <end position="272"/>
    </location>
</feature>
<accession>A0ABN7AHK2</accession>
<gene>
    <name evidence="2" type="ORF">NTJ_03664</name>
</gene>
<evidence type="ECO:0000313" key="2">
    <source>
        <dbReference type="EMBL" id="BES90859.1"/>
    </source>
</evidence>